<dbReference type="SMART" id="SM00044">
    <property type="entry name" value="CYCc"/>
    <property type="match status" value="1"/>
</dbReference>
<dbReference type="AlphaFoldDB" id="A0A433UAX1"/>
<keyword evidence="14" id="KW-1185">Reference proteome</keyword>
<evidence type="ECO:0000259" key="12">
    <source>
        <dbReference type="PROSITE" id="PS50125"/>
    </source>
</evidence>
<keyword evidence="4" id="KW-0732">Signal</keyword>
<evidence type="ECO:0000256" key="10">
    <source>
        <dbReference type="SAM" id="MobiDB-lite"/>
    </source>
</evidence>
<dbReference type="EC" id="4.6.1.2" evidence="2"/>
<protein>
    <recommendedName>
        <fullName evidence="2">guanylate cyclase</fullName>
        <ecNumber evidence="2">4.6.1.2</ecNumber>
    </recommendedName>
</protein>
<evidence type="ECO:0000256" key="1">
    <source>
        <dbReference type="ARBA" id="ARBA00004479"/>
    </source>
</evidence>
<evidence type="ECO:0000256" key="2">
    <source>
        <dbReference type="ARBA" id="ARBA00012202"/>
    </source>
</evidence>
<evidence type="ECO:0000256" key="7">
    <source>
        <dbReference type="ARBA" id="ARBA00023136"/>
    </source>
</evidence>
<keyword evidence="8" id="KW-0456">Lyase</keyword>
<dbReference type="EMBL" id="RQTK01000021">
    <property type="protein sequence ID" value="RUS90975.1"/>
    <property type="molecule type" value="Genomic_DNA"/>
</dbReference>
<evidence type="ECO:0000256" key="4">
    <source>
        <dbReference type="ARBA" id="ARBA00022729"/>
    </source>
</evidence>
<organism evidence="13 14">
    <name type="scientific">Elysia chlorotica</name>
    <name type="common">Eastern emerald elysia</name>
    <name type="synonym">Sea slug</name>
    <dbReference type="NCBI Taxonomy" id="188477"/>
    <lineage>
        <taxon>Eukaryota</taxon>
        <taxon>Metazoa</taxon>
        <taxon>Spiralia</taxon>
        <taxon>Lophotrochozoa</taxon>
        <taxon>Mollusca</taxon>
        <taxon>Gastropoda</taxon>
        <taxon>Heterobranchia</taxon>
        <taxon>Euthyneura</taxon>
        <taxon>Panpulmonata</taxon>
        <taxon>Sacoglossa</taxon>
        <taxon>Placobranchoidea</taxon>
        <taxon>Plakobranchidae</taxon>
        <taxon>Elysia</taxon>
    </lineage>
</organism>
<dbReference type="OrthoDB" id="60033at2759"/>
<comment type="caution">
    <text evidence="13">The sequence shown here is derived from an EMBL/GenBank/DDBJ whole genome shotgun (WGS) entry which is preliminary data.</text>
</comment>
<evidence type="ECO:0000313" key="13">
    <source>
        <dbReference type="EMBL" id="RUS90975.1"/>
    </source>
</evidence>
<dbReference type="GO" id="GO:0005886">
    <property type="term" value="C:plasma membrane"/>
    <property type="evidence" value="ECO:0007669"/>
    <property type="project" value="TreeGrafter"/>
</dbReference>
<dbReference type="InterPro" id="IPR029787">
    <property type="entry name" value="Nucleotide_cyclase"/>
</dbReference>
<keyword evidence="9" id="KW-0141">cGMP biosynthesis</keyword>
<dbReference type="GO" id="GO:0035556">
    <property type="term" value="P:intracellular signal transduction"/>
    <property type="evidence" value="ECO:0007669"/>
    <property type="project" value="InterPro"/>
</dbReference>
<evidence type="ECO:0000256" key="5">
    <source>
        <dbReference type="ARBA" id="ARBA00022741"/>
    </source>
</evidence>
<dbReference type="SUPFAM" id="SSF55073">
    <property type="entry name" value="Nucleotide cyclase"/>
    <property type="match status" value="1"/>
</dbReference>
<keyword evidence="6 11" id="KW-1133">Transmembrane helix</keyword>
<evidence type="ECO:0000256" key="3">
    <source>
        <dbReference type="ARBA" id="ARBA00022692"/>
    </source>
</evidence>
<dbReference type="GO" id="GO:0004016">
    <property type="term" value="F:adenylate cyclase activity"/>
    <property type="evidence" value="ECO:0007669"/>
    <property type="project" value="TreeGrafter"/>
</dbReference>
<dbReference type="GO" id="GO:0001653">
    <property type="term" value="F:peptide receptor activity"/>
    <property type="evidence" value="ECO:0007669"/>
    <property type="project" value="TreeGrafter"/>
</dbReference>
<comment type="subcellular location">
    <subcellularLocation>
        <location evidence="1">Membrane</location>
        <topology evidence="1">Single-pass type I membrane protein</topology>
    </subcellularLocation>
</comment>
<evidence type="ECO:0000256" key="6">
    <source>
        <dbReference type="ARBA" id="ARBA00022989"/>
    </source>
</evidence>
<evidence type="ECO:0000256" key="9">
    <source>
        <dbReference type="ARBA" id="ARBA00023293"/>
    </source>
</evidence>
<name>A0A433UAX1_ELYCH</name>
<sequence length="707" mass="80617">MQQSPQHQAASTMEKDQPEDEAVPPEHDNPVTSSFMSHMRQGSIAFSLKSQDIIDAMHPETGTSKVIWGICRGEPLTDTGKRIQLLKILSLTLLPILGLWAFTVYSLSYSIQGKSDIEQTQYAVKFSVEIGRFLDRIQRERDMSVLYLSILGPETKTFLMNEYLLTDRAVQELSDWPVNDDFSNIFQSKKAFKKYLQDHRNQLDPNNYDIYVEMDFYSFLIERFIEWMYGAIKESNMASIWKILVAYQKIVTVMEHIGIERSLGTVFYVEGGFPTQSIYERYNMRVTNFKANYRSAVLYSQIVDPIFQEGVTSTGTNLTAVIQSFRHEMQNTRSTHASITRGQYWFDNMTLYLDTLLIIQQDLANLINEELQNIIDIEENNLVISSCFLVIVFLMCPLVIYTVEALTSDIQKYAIALVDKTKELSKEGRKTDSLLYQMVPRSVAEKLKMKKDVDAEYFKSVTILLSEIMGFNKICYKMCTDYPANDILILLNKIFTAIDGHLENHDVYKVETINDCYMVASGLPIRRGNRHSADIANFALTVTKMIRSGEFRFPGDVKVRLRIGINTADCIHISNTTYASLKKHAVFIMKERGKVQIKSKGKMTTYWLLGRADCPDNIMQMCDTPEEEETPVGVQGELPGEIQPYAFCAGGELGVEQLIVKSQVPLGVRARSCRGSVDKPNYAVIPYFHTQGTPMSDFRRSGLDKGY</sequence>
<feature type="region of interest" description="Disordered" evidence="10">
    <location>
        <begin position="1"/>
        <end position="34"/>
    </location>
</feature>
<dbReference type="Gene3D" id="6.10.250.780">
    <property type="match status" value="1"/>
</dbReference>
<keyword evidence="7 11" id="KW-0472">Membrane</keyword>
<keyword evidence="3 11" id="KW-0812">Transmembrane</keyword>
<feature type="transmembrane region" description="Helical" evidence="11">
    <location>
        <begin position="88"/>
        <end position="107"/>
    </location>
</feature>
<gene>
    <name evidence="13" type="ORF">EGW08_001279</name>
</gene>
<keyword evidence="5" id="KW-0547">Nucleotide-binding</keyword>
<dbReference type="Proteomes" id="UP000271974">
    <property type="component" value="Unassembled WGS sequence"/>
</dbReference>
<feature type="compositionally biased region" description="Polar residues" evidence="10">
    <location>
        <begin position="1"/>
        <end position="11"/>
    </location>
</feature>
<dbReference type="STRING" id="188477.A0A433UAX1"/>
<dbReference type="Pfam" id="PF00211">
    <property type="entry name" value="Guanylate_cyc"/>
    <property type="match status" value="1"/>
</dbReference>
<reference evidence="13 14" key="1">
    <citation type="submission" date="2019-01" db="EMBL/GenBank/DDBJ databases">
        <title>A draft genome assembly of the solar-powered sea slug Elysia chlorotica.</title>
        <authorList>
            <person name="Cai H."/>
            <person name="Li Q."/>
            <person name="Fang X."/>
            <person name="Li J."/>
            <person name="Curtis N.E."/>
            <person name="Altenburger A."/>
            <person name="Shibata T."/>
            <person name="Feng M."/>
            <person name="Maeda T."/>
            <person name="Schwartz J.A."/>
            <person name="Shigenobu S."/>
            <person name="Lundholm N."/>
            <person name="Nishiyama T."/>
            <person name="Yang H."/>
            <person name="Hasebe M."/>
            <person name="Li S."/>
            <person name="Pierce S.K."/>
            <person name="Wang J."/>
        </authorList>
    </citation>
    <scope>NUCLEOTIDE SEQUENCE [LARGE SCALE GENOMIC DNA]</scope>
    <source>
        <strain evidence="13">EC2010</strain>
        <tissue evidence="13">Whole organism of an adult</tissue>
    </source>
</reference>
<accession>A0A433UAX1</accession>
<evidence type="ECO:0000256" key="8">
    <source>
        <dbReference type="ARBA" id="ARBA00023239"/>
    </source>
</evidence>
<dbReference type="CDD" id="cd07302">
    <property type="entry name" value="CHD"/>
    <property type="match status" value="1"/>
</dbReference>
<dbReference type="PROSITE" id="PS50125">
    <property type="entry name" value="GUANYLATE_CYCLASE_2"/>
    <property type="match status" value="1"/>
</dbReference>
<dbReference type="GO" id="GO:0000166">
    <property type="term" value="F:nucleotide binding"/>
    <property type="evidence" value="ECO:0007669"/>
    <property type="project" value="UniProtKB-KW"/>
</dbReference>
<dbReference type="GO" id="GO:0004383">
    <property type="term" value="F:guanylate cyclase activity"/>
    <property type="evidence" value="ECO:0007669"/>
    <property type="project" value="UniProtKB-EC"/>
</dbReference>
<dbReference type="InterPro" id="IPR001054">
    <property type="entry name" value="A/G_cyclase"/>
</dbReference>
<dbReference type="PANTHER" id="PTHR11920:SF501">
    <property type="entry name" value="GUANYLATE CYCLASE 32E"/>
    <property type="match status" value="1"/>
</dbReference>
<dbReference type="PANTHER" id="PTHR11920">
    <property type="entry name" value="GUANYLYL CYCLASE"/>
    <property type="match status" value="1"/>
</dbReference>
<proteinExistence type="predicted"/>
<dbReference type="Gene3D" id="3.30.70.1230">
    <property type="entry name" value="Nucleotide cyclase"/>
    <property type="match status" value="2"/>
</dbReference>
<dbReference type="Pfam" id="PF07701">
    <property type="entry name" value="HNOBA"/>
    <property type="match status" value="1"/>
</dbReference>
<evidence type="ECO:0000313" key="14">
    <source>
        <dbReference type="Proteomes" id="UP000271974"/>
    </source>
</evidence>
<dbReference type="Pfam" id="PF08376">
    <property type="entry name" value="NIT"/>
    <property type="match status" value="1"/>
</dbReference>
<dbReference type="InterPro" id="IPR013587">
    <property type="entry name" value="Nitrate/nitrite_sensing"/>
</dbReference>
<dbReference type="InterPro" id="IPR011645">
    <property type="entry name" value="HNOB_dom_associated"/>
</dbReference>
<dbReference type="GO" id="GO:0007168">
    <property type="term" value="P:receptor guanylyl cyclase signaling pathway"/>
    <property type="evidence" value="ECO:0007669"/>
    <property type="project" value="TreeGrafter"/>
</dbReference>
<dbReference type="InterPro" id="IPR050401">
    <property type="entry name" value="Cyclic_nucleotide_synthase"/>
</dbReference>
<evidence type="ECO:0000256" key="11">
    <source>
        <dbReference type="SAM" id="Phobius"/>
    </source>
</evidence>
<feature type="domain" description="Guanylate cyclase" evidence="12">
    <location>
        <begin position="462"/>
        <end position="571"/>
    </location>
</feature>